<dbReference type="GO" id="GO:0006950">
    <property type="term" value="P:response to stress"/>
    <property type="evidence" value="ECO:0007669"/>
    <property type="project" value="UniProtKB-ARBA"/>
</dbReference>
<feature type="domain" description="SprT-like" evidence="2">
    <location>
        <begin position="42"/>
        <end position="182"/>
    </location>
</feature>
<reference evidence="3 4" key="1">
    <citation type="journal article" date="2010" name="J. Bacteriol.">
        <title>Complete genome sequence of "Candidatus Puniceispirillum marinum" IMCC1322, a representative of the SAR116 clade in the Alphaproteobacteria.</title>
        <authorList>
            <person name="Oh H.M."/>
            <person name="Kwon K.K."/>
            <person name="Kang I."/>
            <person name="Kang S.G."/>
            <person name="Lee J.H."/>
            <person name="Kim S.J."/>
            <person name="Cho J.C."/>
        </authorList>
    </citation>
    <scope>NUCLEOTIDE SEQUENCE [LARGE SCALE GENOMIC DNA]</scope>
    <source>
        <strain evidence="3 4">IMCC1322</strain>
    </source>
</reference>
<accession>D5BR98</accession>
<dbReference type="SMART" id="SM00731">
    <property type="entry name" value="SprT"/>
    <property type="match status" value="1"/>
</dbReference>
<dbReference type="eggNOG" id="COG3091">
    <property type="taxonomic scope" value="Bacteria"/>
</dbReference>
<dbReference type="EMBL" id="CP001751">
    <property type="protein sequence ID" value="ADE38795.1"/>
    <property type="molecule type" value="Genomic_DNA"/>
</dbReference>
<evidence type="ECO:0000256" key="1">
    <source>
        <dbReference type="SAM" id="MobiDB-lite"/>
    </source>
</evidence>
<evidence type="ECO:0000313" key="3">
    <source>
        <dbReference type="EMBL" id="ADE38795.1"/>
    </source>
</evidence>
<dbReference type="InterPro" id="IPR006640">
    <property type="entry name" value="SprT-like_domain"/>
</dbReference>
<sequence length="188" mass="21719">MRQKNKIIDIFSDLMVQAGAQTSTRRPNPVPTVSEHDPEKLKKIDRPHAEALNLATDMMKQHGLGDWRIKLDHARRRAGQCDYNKKEISLSRHYVRYAEMDHIRDTILHEIAHALVGPHHGHDAVWRQQARAIGCTATRCHTLNFSYARWMMRCPNGCFEVERHRRKSGLLCATCKSPVVFEPGRQHV</sequence>
<name>D5BR98_PUNMI</name>
<dbReference type="HOGENOM" id="CLU_1439997_0_0_5"/>
<organism evidence="3 4">
    <name type="scientific">Puniceispirillum marinum (strain IMCC1322)</name>
    <dbReference type="NCBI Taxonomy" id="488538"/>
    <lineage>
        <taxon>Bacteria</taxon>
        <taxon>Pseudomonadati</taxon>
        <taxon>Pseudomonadota</taxon>
        <taxon>Alphaproteobacteria</taxon>
        <taxon>Candidatus Puniceispirillales</taxon>
        <taxon>Candidatus Puniceispirillaceae</taxon>
        <taxon>Candidatus Puniceispirillum</taxon>
    </lineage>
</organism>
<evidence type="ECO:0000259" key="2">
    <source>
        <dbReference type="SMART" id="SM00731"/>
    </source>
</evidence>
<protein>
    <recommendedName>
        <fullName evidence="2">SprT-like domain-containing protein</fullName>
    </recommendedName>
</protein>
<dbReference type="Pfam" id="PF10263">
    <property type="entry name" value="SprT-like"/>
    <property type="match status" value="1"/>
</dbReference>
<proteinExistence type="predicted"/>
<dbReference type="STRING" id="488538.SAR116_0552"/>
<evidence type="ECO:0000313" key="4">
    <source>
        <dbReference type="Proteomes" id="UP000007460"/>
    </source>
</evidence>
<dbReference type="KEGG" id="apb:SAR116_0552"/>
<dbReference type="Gene3D" id="3.30.2010.10">
    <property type="entry name" value="Metalloproteases ('zincins'), catalytic domain"/>
    <property type="match status" value="1"/>
</dbReference>
<dbReference type="RefSeq" id="WP_013045424.1">
    <property type="nucleotide sequence ID" value="NC_014010.1"/>
</dbReference>
<dbReference type="AlphaFoldDB" id="D5BR98"/>
<dbReference type="Proteomes" id="UP000007460">
    <property type="component" value="Chromosome"/>
</dbReference>
<gene>
    <name evidence="3" type="ordered locus">SAR116_0552</name>
</gene>
<feature type="region of interest" description="Disordered" evidence="1">
    <location>
        <begin position="20"/>
        <end position="39"/>
    </location>
</feature>
<keyword evidence="4" id="KW-1185">Reference proteome</keyword>